<evidence type="ECO:0000313" key="7">
    <source>
        <dbReference type="Proteomes" id="UP000017836"/>
    </source>
</evidence>
<dbReference type="Pfam" id="PF23247">
    <property type="entry name" value="LRR_RPS2"/>
    <property type="match status" value="1"/>
</dbReference>
<dbReference type="SUPFAM" id="SSF52058">
    <property type="entry name" value="L domain-like"/>
    <property type="match status" value="1"/>
</dbReference>
<dbReference type="InterPro" id="IPR057135">
    <property type="entry name" value="At4g27190-like_LRR"/>
</dbReference>
<dbReference type="InterPro" id="IPR042197">
    <property type="entry name" value="Apaf_helical"/>
</dbReference>
<dbReference type="PRINTS" id="PR00364">
    <property type="entry name" value="DISEASERSIST"/>
</dbReference>
<dbReference type="InterPro" id="IPR032675">
    <property type="entry name" value="LRR_dom_sf"/>
</dbReference>
<evidence type="ECO:0000256" key="2">
    <source>
        <dbReference type="ARBA" id="ARBA00022821"/>
    </source>
</evidence>
<evidence type="ECO:0000256" key="1">
    <source>
        <dbReference type="ARBA" id="ARBA00008894"/>
    </source>
</evidence>
<protein>
    <submittedName>
        <fullName evidence="6">Uncharacterized protein</fullName>
    </submittedName>
</protein>
<accession>U5DAT9</accession>
<dbReference type="InterPro" id="IPR002182">
    <property type="entry name" value="NB-ARC"/>
</dbReference>
<dbReference type="HOGENOM" id="CLU_000427_2_0_1"/>
<proteinExistence type="inferred from homology"/>
<evidence type="ECO:0000259" key="5">
    <source>
        <dbReference type="Pfam" id="PF23247"/>
    </source>
</evidence>
<dbReference type="GO" id="GO:0006952">
    <property type="term" value="P:defense response"/>
    <property type="evidence" value="ECO:0007669"/>
    <property type="project" value="UniProtKB-KW"/>
</dbReference>
<reference evidence="7" key="1">
    <citation type="journal article" date="2013" name="Science">
        <title>The Amborella genome and the evolution of flowering plants.</title>
        <authorList>
            <consortium name="Amborella Genome Project"/>
        </authorList>
    </citation>
    <scope>NUCLEOTIDE SEQUENCE [LARGE SCALE GENOMIC DNA]</scope>
</reference>
<dbReference type="GO" id="GO:0043531">
    <property type="term" value="F:ADP binding"/>
    <property type="evidence" value="ECO:0007669"/>
    <property type="project" value="InterPro"/>
</dbReference>
<sequence>MLRSSREPQTNLKAKRDDIQHEIDAAGRKDEVLTDAATNWLTAVGEIETKVALLEEDQRAAKLKGEVDERHVAEFESTKTAPLESVREMEAPTIEDQPSVREMLQKAIDCICDPGYGIIGVYGMGGVGKTTLMAKVNNHFKSNPYFYIAIVVTVSASPDVTKIQKRLGERLGLHLSSYDGDAAGEKLLDALRRKKYPVILDDLWHDLKLEDIGIPQPKNDSGCNILVCSRNRDVCTNMGAQITLAVKKLSDLEAWTLFIAKAGHHVTSPSIKPHAKIVARKCEGIPLAIVTVAHAMANQHTVGEWEDAVRELNQSAASLRGMKEKVFDSLKFSYDRLENDMYRSCLCPEDCSINQDHLAIHCIREGLVDSLGSLKATRNKVATLVGSLKSGCMLENGEREGEVRTHDMMRELALWITSLESKDSPNFLVQAGASLREAPEATKWEEADKISLMENEVEVLPELPQGCPKLATLLLDRNRILKAIPSRSFFEHMDRLCVLNLSWTTIESLPHSLSCLVKLRVLILRSCNSLSGLPPIGGLQQLQFLDLHNCQEMENMPDGMGDLSIKWRLDDDDGEGDGSGSKGEGFIDIRELIKLNHLSRLSIDLKNVTISDWFKPLARIMEKLLLYDCKDVRRVPTRISNILFIESCEELEHVVVGEDAKDDSLQSLNELSLQFFPKLDAICVGVPPPHCFSNLRKIEIWKCDRLKVVFNKGMARHLDNLEEINVWDCCGVEEVLDDDKEAEDDGSSLFLTLPKLRRLRLRDLPQLCSICSKHVFALPIDSKCGGSGMPAVKEGAT</sequence>
<keyword evidence="2" id="KW-0611">Plant defense</keyword>
<comment type="similarity">
    <text evidence="1">Belongs to the disease resistance NB-LRR family.</text>
</comment>
<feature type="domain" description="NB-ARC" evidence="4">
    <location>
        <begin position="103"/>
        <end position="264"/>
    </location>
</feature>
<dbReference type="Pfam" id="PF00931">
    <property type="entry name" value="NB-ARC"/>
    <property type="match status" value="1"/>
</dbReference>
<evidence type="ECO:0000256" key="3">
    <source>
        <dbReference type="ARBA" id="ARBA00022840"/>
    </source>
</evidence>
<dbReference type="InterPro" id="IPR027417">
    <property type="entry name" value="P-loop_NTPase"/>
</dbReference>
<dbReference type="Gene3D" id="3.40.50.300">
    <property type="entry name" value="P-loop containing nucleotide triphosphate hydrolases"/>
    <property type="match status" value="1"/>
</dbReference>
<dbReference type="OMA" id="WINIGEC"/>
<organism evidence="6 7">
    <name type="scientific">Amborella trichopoda</name>
    <dbReference type="NCBI Taxonomy" id="13333"/>
    <lineage>
        <taxon>Eukaryota</taxon>
        <taxon>Viridiplantae</taxon>
        <taxon>Streptophyta</taxon>
        <taxon>Embryophyta</taxon>
        <taxon>Tracheophyta</taxon>
        <taxon>Spermatophyta</taxon>
        <taxon>Magnoliopsida</taxon>
        <taxon>Amborellales</taxon>
        <taxon>Amborellaceae</taxon>
        <taxon>Amborella</taxon>
    </lineage>
</organism>
<dbReference type="Pfam" id="PF13855">
    <property type="entry name" value="LRR_8"/>
    <property type="match status" value="1"/>
</dbReference>
<keyword evidence="3" id="KW-0067">ATP-binding</keyword>
<dbReference type="PANTHER" id="PTHR33463:SF204">
    <property type="entry name" value="NB-ARC DOMAIN-CONTAINING PROTEIN"/>
    <property type="match status" value="1"/>
</dbReference>
<dbReference type="SUPFAM" id="SSF52540">
    <property type="entry name" value="P-loop containing nucleoside triphosphate hydrolases"/>
    <property type="match status" value="1"/>
</dbReference>
<dbReference type="InterPro" id="IPR050905">
    <property type="entry name" value="Plant_NBS-LRR"/>
</dbReference>
<dbReference type="AlphaFoldDB" id="U5DAT9"/>
<dbReference type="GO" id="GO:0005524">
    <property type="term" value="F:ATP binding"/>
    <property type="evidence" value="ECO:0007669"/>
    <property type="project" value="UniProtKB-KW"/>
</dbReference>
<dbReference type="PANTHER" id="PTHR33463">
    <property type="entry name" value="NB-ARC DOMAIN-CONTAINING PROTEIN-RELATED"/>
    <property type="match status" value="1"/>
</dbReference>
<dbReference type="InterPro" id="IPR001611">
    <property type="entry name" value="Leu-rich_rpt"/>
</dbReference>
<name>U5DAT9_AMBTC</name>
<dbReference type="FunFam" id="1.10.8.430:FF:000003">
    <property type="entry name" value="Probable disease resistance protein At5g66910"/>
    <property type="match status" value="1"/>
</dbReference>
<evidence type="ECO:0000259" key="4">
    <source>
        <dbReference type="Pfam" id="PF00931"/>
    </source>
</evidence>
<feature type="domain" description="Disease resistance protein At4g27190-like leucine-rich repeats" evidence="5">
    <location>
        <begin position="669"/>
        <end position="774"/>
    </location>
</feature>
<gene>
    <name evidence="6" type="ORF">AMTR_s00062p00146080</name>
</gene>
<dbReference type="EMBL" id="KI392068">
    <property type="protein sequence ID" value="ERN19634.1"/>
    <property type="molecule type" value="Genomic_DNA"/>
</dbReference>
<keyword evidence="3" id="KW-0547">Nucleotide-binding</keyword>
<dbReference type="Gene3D" id="3.80.10.10">
    <property type="entry name" value="Ribonuclease Inhibitor"/>
    <property type="match status" value="2"/>
</dbReference>
<keyword evidence="7" id="KW-1185">Reference proteome</keyword>
<dbReference type="Proteomes" id="UP000017836">
    <property type="component" value="Unassembled WGS sequence"/>
</dbReference>
<dbReference type="FunFam" id="3.40.50.300:FF:001091">
    <property type="entry name" value="Probable disease resistance protein At1g61300"/>
    <property type="match status" value="1"/>
</dbReference>
<dbReference type="Gene3D" id="1.10.8.430">
    <property type="entry name" value="Helical domain of apoptotic protease-activating factors"/>
    <property type="match status" value="1"/>
</dbReference>
<dbReference type="eggNOG" id="KOG4658">
    <property type="taxonomic scope" value="Eukaryota"/>
</dbReference>
<evidence type="ECO:0000313" key="6">
    <source>
        <dbReference type="EMBL" id="ERN19634.1"/>
    </source>
</evidence>
<dbReference type="Gramene" id="ERN19634">
    <property type="protein sequence ID" value="ERN19634"/>
    <property type="gene ID" value="AMTR_s00062p00146080"/>
</dbReference>